<reference evidence="1 2" key="1">
    <citation type="journal article" date="2014" name="Genome Announc.">
        <title>Complete genome sequences of nine mycobacteriophages.</title>
        <authorList>
            <person name="Franceschelli J.J."/>
            <person name="Suarez C.A."/>
            <person name="Teran L."/>
            <person name="Raya R.R."/>
            <person name="Morbidoni H.R."/>
        </authorList>
    </citation>
    <scope>NUCLEOTIDE SEQUENCE [LARGE SCALE GENOMIC DNA]</scope>
</reference>
<dbReference type="KEGG" id="vg:18505927"/>
<evidence type="ECO:0000313" key="1">
    <source>
        <dbReference type="EMBL" id="AHJ88563.1"/>
    </source>
</evidence>
<dbReference type="GeneID" id="18505927"/>
<gene>
    <name evidence="1" type="ORF">Jolie1_063</name>
</gene>
<sequence length="90" mass="10239">MPDLNDMHDDEVRARLGLPALGRPMTMEERIEYNALRAFPEPFDPETEVALDLADVLYVAPGHRPDCPKREVPLDGHRCFYCWVADGADQ</sequence>
<protein>
    <submittedName>
        <fullName evidence="1">Uncharacterized protein</fullName>
    </submittedName>
</protein>
<organism evidence="1 2">
    <name type="scientific">Mycobacterium phage Julie1</name>
    <dbReference type="NCBI Taxonomy" id="1463812"/>
    <lineage>
        <taxon>Viruses</taxon>
        <taxon>Duplodnaviria</taxon>
        <taxon>Heunggongvirae</taxon>
        <taxon>Uroviricota</taxon>
        <taxon>Caudoviricetes</taxon>
        <taxon>Bclasvirinae</taxon>
        <taxon>Julieunavirus</taxon>
        <taxon>Julieunavirus julie1</taxon>
    </lineage>
</organism>
<name>W8EK08_9CAUD</name>
<dbReference type="RefSeq" id="YP_009009263.1">
    <property type="nucleotide sequence ID" value="NC_023600.1"/>
</dbReference>
<proteinExistence type="predicted"/>
<accession>W8EK08</accession>
<dbReference type="Proteomes" id="UP000203096">
    <property type="component" value="Segment"/>
</dbReference>
<dbReference type="EMBL" id="KJ433976">
    <property type="protein sequence ID" value="AHJ88563.1"/>
    <property type="molecule type" value="Genomic_DNA"/>
</dbReference>
<evidence type="ECO:0000313" key="2">
    <source>
        <dbReference type="Proteomes" id="UP000203096"/>
    </source>
</evidence>
<keyword evidence="2" id="KW-1185">Reference proteome</keyword>